<evidence type="ECO:0000313" key="9">
    <source>
        <dbReference type="EMBL" id="CCO65914.1"/>
    </source>
</evidence>
<evidence type="ECO:0000256" key="2">
    <source>
        <dbReference type="ARBA" id="ARBA00011458"/>
    </source>
</evidence>
<keyword evidence="7" id="KW-0699">rRNA-binding</keyword>
<comment type="similarity">
    <text evidence="1 7 8">Belongs to the bacterial ribosomal protein bS18 family.</text>
</comment>
<organism evidence="9 10">
    <name type="scientific">Bathycoccus prasinos</name>
    <dbReference type="NCBI Taxonomy" id="41875"/>
    <lineage>
        <taxon>Eukaryota</taxon>
        <taxon>Viridiplantae</taxon>
        <taxon>Chlorophyta</taxon>
        <taxon>Mamiellophyceae</taxon>
        <taxon>Mamiellales</taxon>
        <taxon>Bathycoccaceae</taxon>
        <taxon>Bathycoccus</taxon>
    </lineage>
</organism>
<comment type="subunit">
    <text evidence="2 7">Part of the 30S ribosomal subunit.</text>
</comment>
<keyword evidence="9" id="KW-0150">Chloroplast</keyword>
<dbReference type="Proteomes" id="UP000198341">
    <property type="component" value="Chloroplast Pltd"/>
</dbReference>
<comment type="subcellular location">
    <subcellularLocation>
        <location evidence="7">Plastid</location>
        <location evidence="7">Chloroplast</location>
    </subcellularLocation>
</comment>
<reference evidence="9 10" key="1">
    <citation type="submission" date="2011-10" db="EMBL/GenBank/DDBJ databases">
        <authorList>
            <person name="Genoscope - CEA"/>
        </authorList>
    </citation>
    <scope>NUCLEOTIDE SEQUENCE [LARGE SCALE GENOMIC DNA]</scope>
    <source>
        <strain evidence="9 10">RCC 1105</strain>
    </source>
</reference>
<dbReference type="PANTHER" id="PTHR13479:SF40">
    <property type="entry name" value="SMALL RIBOSOMAL SUBUNIT PROTEIN BS18M"/>
    <property type="match status" value="1"/>
</dbReference>
<dbReference type="HAMAP" id="MF_00270">
    <property type="entry name" value="Ribosomal_bS18"/>
    <property type="match status" value="1"/>
</dbReference>
<keyword evidence="5 7" id="KW-0687">Ribonucleoprotein</keyword>
<dbReference type="OrthoDB" id="565979at2759"/>
<dbReference type="Gene3D" id="4.10.640.10">
    <property type="entry name" value="Ribosomal protein S18"/>
    <property type="match status" value="1"/>
</dbReference>
<dbReference type="EMBL" id="FO082259">
    <property type="protein sequence ID" value="CCO65914.1"/>
    <property type="molecule type" value="Genomic_DNA"/>
</dbReference>
<evidence type="ECO:0000256" key="7">
    <source>
        <dbReference type="HAMAP-Rule" id="MF_00270"/>
    </source>
</evidence>
<evidence type="ECO:0000256" key="8">
    <source>
        <dbReference type="RuleBase" id="RU003910"/>
    </source>
</evidence>
<evidence type="ECO:0000256" key="6">
    <source>
        <dbReference type="ARBA" id="ARBA00035266"/>
    </source>
</evidence>
<dbReference type="GO" id="GO:0070181">
    <property type="term" value="F:small ribosomal subunit rRNA binding"/>
    <property type="evidence" value="ECO:0007669"/>
    <property type="project" value="TreeGrafter"/>
</dbReference>
<dbReference type="NCBIfam" id="TIGR00165">
    <property type="entry name" value="S18"/>
    <property type="match status" value="1"/>
</dbReference>
<evidence type="ECO:0000256" key="3">
    <source>
        <dbReference type="ARBA" id="ARBA00022884"/>
    </source>
</evidence>
<dbReference type="GO" id="GO:0009507">
    <property type="term" value="C:chloroplast"/>
    <property type="evidence" value="ECO:0007669"/>
    <property type="project" value="UniProtKB-SubCell"/>
</dbReference>
<evidence type="ECO:0000313" key="10">
    <source>
        <dbReference type="Proteomes" id="UP000198341"/>
    </source>
</evidence>
<dbReference type="KEGG" id="bpg:BathyCg00070"/>
<dbReference type="InterPro" id="IPR036870">
    <property type="entry name" value="Ribosomal_bS18_sf"/>
</dbReference>
<keyword evidence="3 7" id="KW-0694">RNA-binding</keyword>
<dbReference type="AlphaFoldDB" id="K8FHK0"/>
<dbReference type="GeneID" id="20314181"/>
<evidence type="ECO:0000256" key="4">
    <source>
        <dbReference type="ARBA" id="ARBA00022980"/>
    </source>
</evidence>
<keyword evidence="9" id="KW-0934">Plastid</keyword>
<dbReference type="GO" id="GO:0005763">
    <property type="term" value="C:mitochondrial small ribosomal subunit"/>
    <property type="evidence" value="ECO:0007669"/>
    <property type="project" value="TreeGrafter"/>
</dbReference>
<protein>
    <recommendedName>
        <fullName evidence="6 7">Small ribosomal subunit protein bS18c</fullName>
    </recommendedName>
</protein>
<dbReference type="PRINTS" id="PR00974">
    <property type="entry name" value="RIBOSOMALS18"/>
</dbReference>
<dbReference type="RefSeq" id="YP_009056872.1">
    <property type="nucleotide sequence ID" value="NC_024811.1"/>
</dbReference>
<dbReference type="GO" id="GO:0003735">
    <property type="term" value="F:structural constituent of ribosome"/>
    <property type="evidence" value="ECO:0007669"/>
    <property type="project" value="InterPro"/>
</dbReference>
<keyword evidence="10" id="KW-1185">Reference proteome</keyword>
<evidence type="ECO:0000256" key="5">
    <source>
        <dbReference type="ARBA" id="ARBA00023274"/>
    </source>
</evidence>
<dbReference type="InterPro" id="IPR001648">
    <property type="entry name" value="Ribosomal_bS18"/>
</dbReference>
<name>K8FHK0_9CHLO</name>
<dbReference type="STRING" id="41875.K8FHK0"/>
<keyword evidence="4 7" id="KW-0689">Ribosomal protein</keyword>
<dbReference type="GO" id="GO:0006412">
    <property type="term" value="P:translation"/>
    <property type="evidence" value="ECO:0007669"/>
    <property type="project" value="UniProtKB-UniRule"/>
</dbReference>
<gene>
    <name evidence="9" type="primary">Rps18</name>
    <name evidence="7" type="synonym">rps18</name>
    <name evidence="9" type="ordered locus">BathyCg00070</name>
</gene>
<dbReference type="PANTHER" id="PTHR13479">
    <property type="entry name" value="30S RIBOSOMAL PROTEIN S18"/>
    <property type="match status" value="1"/>
</dbReference>
<dbReference type="SUPFAM" id="SSF46911">
    <property type="entry name" value="Ribosomal protein S18"/>
    <property type="match status" value="1"/>
</dbReference>
<dbReference type="Pfam" id="PF01084">
    <property type="entry name" value="Ribosomal_S18"/>
    <property type="match status" value="1"/>
</dbReference>
<sequence length="71" mass="8262">MNSTRQRTSSPIQPGEIITYKNVDLLRRFITDQGKILPRRLTGVTAKEQRQLAKSIKQARILGFLQFLYKE</sequence>
<geneLocation type="chloroplast" evidence="9"/>
<accession>K8FHK0</accession>
<proteinExistence type="inferred from homology"/>
<evidence type="ECO:0000256" key="1">
    <source>
        <dbReference type="ARBA" id="ARBA00005589"/>
    </source>
</evidence>